<evidence type="ECO:0000256" key="2">
    <source>
        <dbReference type="ARBA" id="ARBA00012162"/>
    </source>
</evidence>
<dbReference type="Gene3D" id="3.30.950.10">
    <property type="entry name" value="Methyltransferase, Cobalt-precorrin-4 Transmethylase, Domain 2"/>
    <property type="match status" value="1"/>
</dbReference>
<evidence type="ECO:0000256" key="3">
    <source>
        <dbReference type="ARBA" id="ARBA00022573"/>
    </source>
</evidence>
<gene>
    <name evidence="12" type="ORF">GCM10011379_39110</name>
</gene>
<evidence type="ECO:0000256" key="8">
    <source>
        <dbReference type="ARBA" id="ARBA00025705"/>
    </source>
</evidence>
<protein>
    <recommendedName>
        <fullName evidence="2">uroporphyrinogen-III C-methyltransferase</fullName>
        <ecNumber evidence="2">2.1.1.107</ecNumber>
    </recommendedName>
</protein>
<evidence type="ECO:0000256" key="5">
    <source>
        <dbReference type="ARBA" id="ARBA00022679"/>
    </source>
</evidence>
<comment type="similarity">
    <text evidence="1 10">Belongs to the precorrin methyltransferase family.</text>
</comment>
<dbReference type="EMBL" id="BMIB01000004">
    <property type="protein sequence ID" value="GGH75495.1"/>
    <property type="molecule type" value="Genomic_DNA"/>
</dbReference>
<keyword evidence="5 10" id="KW-0808">Transferase</keyword>
<reference evidence="12" key="2">
    <citation type="submission" date="2020-09" db="EMBL/GenBank/DDBJ databases">
        <authorList>
            <person name="Sun Q."/>
            <person name="Zhou Y."/>
        </authorList>
    </citation>
    <scope>NUCLEOTIDE SEQUENCE</scope>
    <source>
        <strain evidence="12">CGMCC 1.15290</strain>
    </source>
</reference>
<dbReference type="InterPro" id="IPR003043">
    <property type="entry name" value="Uropor_MeTrfase_CS"/>
</dbReference>
<dbReference type="InterPro" id="IPR014776">
    <property type="entry name" value="4pyrrole_Mease_sub2"/>
</dbReference>
<dbReference type="InterPro" id="IPR050161">
    <property type="entry name" value="Siro_Cobalamin_biosynth"/>
</dbReference>
<feature type="domain" description="Tetrapyrrole methylase" evidence="11">
    <location>
        <begin position="9"/>
        <end position="220"/>
    </location>
</feature>
<evidence type="ECO:0000256" key="7">
    <source>
        <dbReference type="ARBA" id="ARBA00023244"/>
    </source>
</evidence>
<dbReference type="FunFam" id="3.40.1010.10:FF:000001">
    <property type="entry name" value="Siroheme synthase"/>
    <property type="match status" value="1"/>
</dbReference>
<dbReference type="Proteomes" id="UP000627292">
    <property type="component" value="Unassembled WGS sequence"/>
</dbReference>
<evidence type="ECO:0000256" key="4">
    <source>
        <dbReference type="ARBA" id="ARBA00022603"/>
    </source>
</evidence>
<dbReference type="EC" id="2.1.1.107" evidence="2"/>
<evidence type="ECO:0000313" key="12">
    <source>
        <dbReference type="EMBL" id="GGH75495.1"/>
    </source>
</evidence>
<evidence type="ECO:0000256" key="9">
    <source>
        <dbReference type="ARBA" id="ARBA00060548"/>
    </source>
</evidence>
<dbReference type="NCBIfam" id="TIGR01469">
    <property type="entry name" value="cobA_cysG_Cterm"/>
    <property type="match status" value="1"/>
</dbReference>
<dbReference type="InterPro" id="IPR014777">
    <property type="entry name" value="4pyrrole_Mease_sub1"/>
</dbReference>
<dbReference type="PANTHER" id="PTHR45790">
    <property type="entry name" value="SIROHEME SYNTHASE-RELATED"/>
    <property type="match status" value="1"/>
</dbReference>
<dbReference type="PANTHER" id="PTHR45790:SF3">
    <property type="entry name" value="S-ADENOSYL-L-METHIONINE-DEPENDENT UROPORPHYRINOGEN III METHYLTRANSFERASE, CHLOROPLASTIC"/>
    <property type="match status" value="1"/>
</dbReference>
<comment type="pathway">
    <text evidence="8">Porphyrin-containing compound metabolism; siroheme biosynthesis; precorrin-2 from uroporphyrinogen III: step 1/1.</text>
</comment>
<keyword evidence="7" id="KW-0627">Porphyrin biosynthesis</keyword>
<evidence type="ECO:0000256" key="10">
    <source>
        <dbReference type="RuleBase" id="RU003960"/>
    </source>
</evidence>
<sequence length="283" mass="30809">MLTGVQYGKVILAAAGPGDPELITAKAIRYLQQADVVLTDRLVSDDIIRFYVNASAELVYVGKQCRRGASTPQEAINDLLVKYARQGKLVVRLKGGDVSIFSNILDELQVLKEHGIAYEIVPGVTAALGAAAYSGIPLTARGYSTAVRFLTSYKSDIVSDAYWKDLAGTHDTLVFYMSAETIEGVVDNLLKYGVASDVHLAVVEQGTTSQQNVYTCNIHDFHSILRGQTFVSPSLVIIGKVVALHEQFAWIANSNSKEYYFKPVAPIHHSNNAFNSTAHVSRA</sequence>
<keyword evidence="3" id="KW-0169">Cobalamin biosynthesis</keyword>
<proteinExistence type="inferred from homology"/>
<evidence type="ECO:0000256" key="6">
    <source>
        <dbReference type="ARBA" id="ARBA00022691"/>
    </source>
</evidence>
<dbReference type="Gene3D" id="3.40.1010.10">
    <property type="entry name" value="Cobalt-precorrin-4 Transmethylase, Domain 1"/>
    <property type="match status" value="1"/>
</dbReference>
<dbReference type="SUPFAM" id="SSF53790">
    <property type="entry name" value="Tetrapyrrole methylase"/>
    <property type="match status" value="1"/>
</dbReference>
<evidence type="ECO:0000313" key="13">
    <source>
        <dbReference type="Proteomes" id="UP000627292"/>
    </source>
</evidence>
<keyword evidence="13" id="KW-1185">Reference proteome</keyword>
<dbReference type="GO" id="GO:0032259">
    <property type="term" value="P:methylation"/>
    <property type="evidence" value="ECO:0007669"/>
    <property type="project" value="UniProtKB-KW"/>
</dbReference>
<dbReference type="RefSeq" id="WP_188955483.1">
    <property type="nucleotide sequence ID" value="NZ_BMIB01000004.1"/>
</dbReference>
<keyword evidence="4 10" id="KW-0489">Methyltransferase</keyword>
<dbReference type="InterPro" id="IPR035996">
    <property type="entry name" value="4pyrrol_Methylase_sf"/>
</dbReference>
<accession>A0A917J0I3</accession>
<evidence type="ECO:0000259" key="11">
    <source>
        <dbReference type="Pfam" id="PF00590"/>
    </source>
</evidence>
<name>A0A917J0I3_9BACT</name>
<evidence type="ECO:0000256" key="1">
    <source>
        <dbReference type="ARBA" id="ARBA00005879"/>
    </source>
</evidence>
<dbReference type="CDD" id="cd11642">
    <property type="entry name" value="SUMT"/>
    <property type="match status" value="1"/>
</dbReference>
<dbReference type="GO" id="GO:0004851">
    <property type="term" value="F:uroporphyrin-III C-methyltransferase activity"/>
    <property type="evidence" value="ECO:0007669"/>
    <property type="project" value="UniProtKB-EC"/>
</dbReference>
<keyword evidence="6" id="KW-0949">S-adenosyl-L-methionine</keyword>
<dbReference type="Pfam" id="PF00590">
    <property type="entry name" value="TP_methylase"/>
    <property type="match status" value="1"/>
</dbReference>
<reference evidence="12" key="1">
    <citation type="journal article" date="2014" name="Int. J. Syst. Evol. Microbiol.">
        <title>Complete genome sequence of Corynebacterium casei LMG S-19264T (=DSM 44701T), isolated from a smear-ripened cheese.</title>
        <authorList>
            <consortium name="US DOE Joint Genome Institute (JGI-PGF)"/>
            <person name="Walter F."/>
            <person name="Albersmeier A."/>
            <person name="Kalinowski J."/>
            <person name="Ruckert C."/>
        </authorList>
    </citation>
    <scope>NUCLEOTIDE SEQUENCE</scope>
    <source>
        <strain evidence="12">CGMCC 1.15290</strain>
    </source>
</reference>
<dbReference type="AlphaFoldDB" id="A0A917J0I3"/>
<dbReference type="FunFam" id="3.30.950.10:FF:000001">
    <property type="entry name" value="Siroheme synthase"/>
    <property type="match status" value="1"/>
</dbReference>
<dbReference type="GO" id="GO:0009236">
    <property type="term" value="P:cobalamin biosynthetic process"/>
    <property type="evidence" value="ECO:0007669"/>
    <property type="project" value="UniProtKB-KW"/>
</dbReference>
<comment type="caution">
    <text evidence="12">The sequence shown here is derived from an EMBL/GenBank/DDBJ whole genome shotgun (WGS) entry which is preliminary data.</text>
</comment>
<comment type="pathway">
    <text evidence="9">Cofactor biosynthesis; adenosylcobalamin biosynthesis; precorrin-2 from uroporphyrinogen III: step 1/1.</text>
</comment>
<dbReference type="NCBIfam" id="NF004790">
    <property type="entry name" value="PRK06136.1"/>
    <property type="match status" value="1"/>
</dbReference>
<dbReference type="InterPro" id="IPR006366">
    <property type="entry name" value="CobA/CysG_C"/>
</dbReference>
<dbReference type="InterPro" id="IPR000878">
    <property type="entry name" value="4pyrrol_Mease"/>
</dbReference>
<dbReference type="PROSITE" id="PS00840">
    <property type="entry name" value="SUMT_2"/>
    <property type="match status" value="1"/>
</dbReference>
<organism evidence="12 13">
    <name type="scientific">Filimonas zeae</name>
    <dbReference type="NCBI Taxonomy" id="1737353"/>
    <lineage>
        <taxon>Bacteria</taxon>
        <taxon>Pseudomonadati</taxon>
        <taxon>Bacteroidota</taxon>
        <taxon>Chitinophagia</taxon>
        <taxon>Chitinophagales</taxon>
        <taxon>Chitinophagaceae</taxon>
        <taxon>Filimonas</taxon>
    </lineage>
</organism>
<dbReference type="GO" id="GO:0019354">
    <property type="term" value="P:siroheme biosynthetic process"/>
    <property type="evidence" value="ECO:0007669"/>
    <property type="project" value="InterPro"/>
</dbReference>